<evidence type="ECO:0000313" key="3">
    <source>
        <dbReference type="EMBL" id="GBF89722.1"/>
    </source>
</evidence>
<accession>A0A2V0NST2</accession>
<dbReference type="InParanoid" id="A0A2V0NST2"/>
<feature type="compositionally biased region" description="Acidic residues" evidence="1">
    <location>
        <begin position="385"/>
        <end position="402"/>
    </location>
</feature>
<evidence type="ECO:0000256" key="1">
    <source>
        <dbReference type="SAM" id="MobiDB-lite"/>
    </source>
</evidence>
<dbReference type="OrthoDB" id="41870at2759"/>
<feature type="region of interest" description="Disordered" evidence="1">
    <location>
        <begin position="353"/>
        <end position="418"/>
    </location>
</feature>
<evidence type="ECO:0000256" key="2">
    <source>
        <dbReference type="SAM" id="SignalP"/>
    </source>
</evidence>
<sequence length="418" mass="45245">MRAIFLVAALALVAGASAQSMKGKELKGYTFGSDVGPWLNVSMDVKAIKDALNSPEPNFKLAQSIYMDGMNARRPDGSLFSLRTMATEPKSVDTPFWKLYTQFYKTPYWLDDNMMRAFGGIPPYVTNVTRAQVIVKSLQSALTTAYVMHELDEAVEKLKAGKKQEASDNVDQGWAIFVGGDINESLWTVAAKRANEYGTKLNCDISRVSDAVRKSFLAAQKAAQSGDVKALEKARSEVQRQLTILFTQAIITYSHEMYLDKAAGVPADEHQSEAYSFFRVIAPLINQANKNASEALDFWLFPGMNVTEDVDLKAARALAASYKGLGITADEVGRYGDKQAELGCKDYVPSSGSGILSTTQAKDSLRPAEGAAPAAGGEGAKGEEAPVEEMPAEEMPAEEAPVEEAPAAAPGGRRLRLF</sequence>
<evidence type="ECO:0000313" key="4">
    <source>
        <dbReference type="Proteomes" id="UP000247498"/>
    </source>
</evidence>
<proteinExistence type="predicted"/>
<gene>
    <name evidence="3" type="ORF">Rsub_02892</name>
</gene>
<name>A0A2V0NST2_9CHLO</name>
<feature type="chain" id="PRO_5015992904" evidence="2">
    <location>
        <begin position="19"/>
        <end position="418"/>
    </location>
</feature>
<dbReference type="AlphaFoldDB" id="A0A2V0NST2"/>
<comment type="caution">
    <text evidence="3">The sequence shown here is derived from an EMBL/GenBank/DDBJ whole genome shotgun (WGS) entry which is preliminary data.</text>
</comment>
<keyword evidence="2" id="KW-0732">Signal</keyword>
<feature type="compositionally biased region" description="Polar residues" evidence="1">
    <location>
        <begin position="353"/>
        <end position="362"/>
    </location>
</feature>
<dbReference type="EMBL" id="BDRX01000012">
    <property type="protein sequence ID" value="GBF89722.1"/>
    <property type="molecule type" value="Genomic_DNA"/>
</dbReference>
<keyword evidence="4" id="KW-1185">Reference proteome</keyword>
<dbReference type="Pfam" id="PF07692">
    <property type="entry name" value="Fea1"/>
    <property type="match status" value="1"/>
</dbReference>
<dbReference type="InterPro" id="IPR011643">
    <property type="entry name" value="HCR1"/>
</dbReference>
<organism evidence="3 4">
    <name type="scientific">Raphidocelis subcapitata</name>
    <dbReference type="NCBI Taxonomy" id="307507"/>
    <lineage>
        <taxon>Eukaryota</taxon>
        <taxon>Viridiplantae</taxon>
        <taxon>Chlorophyta</taxon>
        <taxon>core chlorophytes</taxon>
        <taxon>Chlorophyceae</taxon>
        <taxon>CS clade</taxon>
        <taxon>Sphaeropleales</taxon>
        <taxon>Selenastraceae</taxon>
        <taxon>Raphidocelis</taxon>
    </lineage>
</organism>
<feature type="signal peptide" evidence="2">
    <location>
        <begin position="1"/>
        <end position="18"/>
    </location>
</feature>
<dbReference type="Proteomes" id="UP000247498">
    <property type="component" value="Unassembled WGS sequence"/>
</dbReference>
<reference evidence="3 4" key="1">
    <citation type="journal article" date="2018" name="Sci. Rep.">
        <title>Raphidocelis subcapitata (=Pseudokirchneriella subcapitata) provides an insight into genome evolution and environmental adaptations in the Sphaeropleales.</title>
        <authorList>
            <person name="Suzuki S."/>
            <person name="Yamaguchi H."/>
            <person name="Nakajima N."/>
            <person name="Kawachi M."/>
        </authorList>
    </citation>
    <scope>NUCLEOTIDE SEQUENCE [LARGE SCALE GENOMIC DNA]</scope>
    <source>
        <strain evidence="3 4">NIES-35</strain>
    </source>
</reference>
<protein>
    <submittedName>
        <fullName evidence="3">Uncharacterized protein</fullName>
    </submittedName>
</protein>